<protein>
    <submittedName>
        <fullName evidence="1">Uncharacterized protein</fullName>
    </submittedName>
</protein>
<accession>A0A2I0A6R0</accession>
<proteinExistence type="predicted"/>
<keyword evidence="2" id="KW-1185">Reference proteome</keyword>
<organism evidence="1 2">
    <name type="scientific">Apostasia shenzhenica</name>
    <dbReference type="NCBI Taxonomy" id="1088818"/>
    <lineage>
        <taxon>Eukaryota</taxon>
        <taxon>Viridiplantae</taxon>
        <taxon>Streptophyta</taxon>
        <taxon>Embryophyta</taxon>
        <taxon>Tracheophyta</taxon>
        <taxon>Spermatophyta</taxon>
        <taxon>Magnoliopsida</taxon>
        <taxon>Liliopsida</taxon>
        <taxon>Asparagales</taxon>
        <taxon>Orchidaceae</taxon>
        <taxon>Apostasioideae</taxon>
        <taxon>Apostasia</taxon>
    </lineage>
</organism>
<sequence length="72" mass="8027">MSGCGLVADEGDEELVGARSCRRALHGEVHRSNIYNPDGSGERGRQLVLHAFGPFGHSWTHGWVHRFRVRSD</sequence>
<reference evidence="1 2" key="1">
    <citation type="journal article" date="2017" name="Nature">
        <title>The Apostasia genome and the evolution of orchids.</title>
        <authorList>
            <person name="Zhang G.Q."/>
            <person name="Liu K.W."/>
            <person name="Li Z."/>
            <person name="Lohaus R."/>
            <person name="Hsiao Y.Y."/>
            <person name="Niu S.C."/>
            <person name="Wang J.Y."/>
            <person name="Lin Y.C."/>
            <person name="Xu Q."/>
            <person name="Chen L.J."/>
            <person name="Yoshida K."/>
            <person name="Fujiwara S."/>
            <person name="Wang Z.W."/>
            <person name="Zhang Y.Q."/>
            <person name="Mitsuda N."/>
            <person name="Wang M."/>
            <person name="Liu G.H."/>
            <person name="Pecoraro L."/>
            <person name="Huang H.X."/>
            <person name="Xiao X.J."/>
            <person name="Lin M."/>
            <person name="Wu X.Y."/>
            <person name="Wu W.L."/>
            <person name="Chen Y.Y."/>
            <person name="Chang S.B."/>
            <person name="Sakamoto S."/>
            <person name="Ohme-Takagi M."/>
            <person name="Yagi M."/>
            <person name="Zeng S.J."/>
            <person name="Shen C.Y."/>
            <person name="Yeh C.M."/>
            <person name="Luo Y.B."/>
            <person name="Tsai W.C."/>
            <person name="Van de Peer Y."/>
            <person name="Liu Z.J."/>
        </authorList>
    </citation>
    <scope>NUCLEOTIDE SEQUENCE [LARGE SCALE GENOMIC DNA]</scope>
    <source>
        <strain evidence="2">cv. Shenzhen</strain>
        <tissue evidence="1">Stem</tissue>
    </source>
</reference>
<dbReference type="Proteomes" id="UP000236161">
    <property type="component" value="Unassembled WGS sequence"/>
</dbReference>
<dbReference type="EMBL" id="KZ452014">
    <property type="protein sequence ID" value="PKA51215.1"/>
    <property type="molecule type" value="Genomic_DNA"/>
</dbReference>
<evidence type="ECO:0000313" key="2">
    <source>
        <dbReference type="Proteomes" id="UP000236161"/>
    </source>
</evidence>
<name>A0A2I0A6R0_9ASPA</name>
<dbReference type="AlphaFoldDB" id="A0A2I0A6R0"/>
<evidence type="ECO:0000313" key="1">
    <source>
        <dbReference type="EMBL" id="PKA51215.1"/>
    </source>
</evidence>
<gene>
    <name evidence="1" type="ORF">AXF42_Ash010655</name>
</gene>